<comment type="subcellular location">
    <subcellularLocation>
        <location evidence="9">Cytoplasm</location>
    </subcellularLocation>
</comment>
<keyword evidence="7 9" id="KW-0030">Aminoacyl-tRNA synthetase</keyword>
<feature type="binding site" evidence="10">
    <location>
        <begin position="298"/>
        <end position="299"/>
    </location>
    <ligand>
        <name>L-histidine</name>
        <dbReference type="ChEBI" id="CHEBI:57595"/>
    </ligand>
</feature>
<keyword evidence="6 9" id="KW-0648">Protein biosynthesis</keyword>
<dbReference type="PANTHER" id="PTHR11476:SF7">
    <property type="entry name" value="HISTIDINE--TRNA LIGASE"/>
    <property type="match status" value="1"/>
</dbReference>
<dbReference type="GO" id="GO:0004821">
    <property type="term" value="F:histidine-tRNA ligase activity"/>
    <property type="evidence" value="ECO:0007669"/>
    <property type="project" value="UniProtKB-UniRule"/>
</dbReference>
<sequence>MGKTNTEPLSGMRDFLPLDVLRRDYVIDIVKRVYQRYGFEPLETPTMERLSTLLGKYGEEGDQLIFRVLKRGEKLARALADSPTENTISDAGLRYDLTVPLARVVAEYRSKLPRYFKRYQIQPVYRADRPAKGRYREFYQCDVDIVGATSPTAEAEVLAAGAEVLQELGFRSPESFLIRLNHRMILRGLMEIAGVPRELESTALVAIDKLDKIGMEGVRKELDERNIPAQAAQKLLETMANAPTGIDEVLDWLQEVLQPSSMGSRGVSELKAVVALCKVGPAAQHLCIDPYLARGLSYYTGPIFEIEFPGLSGSGGGGGRYDDLIGMFCGQSIPACGFSLGLERIILIMEERGMFPARLSTQPQALVTLFDDSTVAASVALAHRLRKAGLRIDLYPENDRYGKQFKYAEERGIRYAVLLSPREIEAGVVAVKDLISGEQVEIADADIADWLRTRVE</sequence>
<feature type="binding site" evidence="10">
    <location>
        <position position="294"/>
    </location>
    <ligand>
        <name>L-histidine</name>
        <dbReference type="ChEBI" id="CHEBI:57595"/>
    </ligand>
</feature>
<evidence type="ECO:0000256" key="1">
    <source>
        <dbReference type="ARBA" id="ARBA00008226"/>
    </source>
</evidence>
<dbReference type="NCBIfam" id="TIGR00442">
    <property type="entry name" value="hisS"/>
    <property type="match status" value="1"/>
</dbReference>
<dbReference type="Gene3D" id="3.30.930.10">
    <property type="entry name" value="Bira Bifunctional Protein, Domain 2"/>
    <property type="match status" value="1"/>
</dbReference>
<organism evidence="12">
    <name type="scientific">Caldilinea aerophila</name>
    <dbReference type="NCBI Taxonomy" id="133453"/>
    <lineage>
        <taxon>Bacteria</taxon>
        <taxon>Bacillati</taxon>
        <taxon>Chloroflexota</taxon>
        <taxon>Caldilineae</taxon>
        <taxon>Caldilineales</taxon>
        <taxon>Caldilineaceae</taxon>
        <taxon>Caldilinea</taxon>
    </lineage>
</organism>
<dbReference type="InterPro" id="IPR006195">
    <property type="entry name" value="aa-tRNA-synth_II"/>
</dbReference>
<dbReference type="CDD" id="cd00773">
    <property type="entry name" value="HisRS-like_core"/>
    <property type="match status" value="1"/>
</dbReference>
<keyword evidence="2 9" id="KW-0963">Cytoplasm</keyword>
<dbReference type="PIRSF" id="PIRSF001549">
    <property type="entry name" value="His-tRNA_synth"/>
    <property type="match status" value="1"/>
</dbReference>
<evidence type="ECO:0000256" key="4">
    <source>
        <dbReference type="ARBA" id="ARBA00022741"/>
    </source>
</evidence>
<dbReference type="InterPro" id="IPR033656">
    <property type="entry name" value="HisRS_anticodon"/>
</dbReference>
<dbReference type="CDD" id="cd00859">
    <property type="entry name" value="HisRS_anticodon"/>
    <property type="match status" value="1"/>
</dbReference>
<dbReference type="Pfam" id="PF03129">
    <property type="entry name" value="HGTP_anticodon"/>
    <property type="match status" value="1"/>
</dbReference>
<gene>
    <name evidence="9 12" type="primary">hisS</name>
    <name evidence="12" type="ORF">ENQ20_04550</name>
</gene>
<evidence type="ECO:0000256" key="6">
    <source>
        <dbReference type="ARBA" id="ARBA00022917"/>
    </source>
</evidence>
<dbReference type="SUPFAM" id="SSF55681">
    <property type="entry name" value="Class II aaRS and biotin synthetases"/>
    <property type="match status" value="1"/>
</dbReference>
<feature type="binding site" evidence="10">
    <location>
        <position position="144"/>
    </location>
    <ligand>
        <name>L-histidine</name>
        <dbReference type="ChEBI" id="CHEBI:57595"/>
    </ligand>
</feature>
<dbReference type="PROSITE" id="PS50862">
    <property type="entry name" value="AA_TRNA_LIGASE_II"/>
    <property type="match status" value="1"/>
</dbReference>
<feature type="binding site" evidence="10">
    <location>
        <position position="140"/>
    </location>
    <ligand>
        <name>L-histidine</name>
        <dbReference type="ChEBI" id="CHEBI:57595"/>
    </ligand>
</feature>
<dbReference type="Pfam" id="PF13393">
    <property type="entry name" value="tRNA-synt_His"/>
    <property type="match status" value="1"/>
</dbReference>
<evidence type="ECO:0000256" key="5">
    <source>
        <dbReference type="ARBA" id="ARBA00022840"/>
    </source>
</evidence>
<dbReference type="GO" id="GO:0006427">
    <property type="term" value="P:histidyl-tRNA aminoacylation"/>
    <property type="evidence" value="ECO:0007669"/>
    <property type="project" value="UniProtKB-UniRule"/>
</dbReference>
<dbReference type="PANTHER" id="PTHR11476">
    <property type="entry name" value="HISTIDYL-TRNA SYNTHETASE"/>
    <property type="match status" value="1"/>
</dbReference>
<evidence type="ECO:0000256" key="10">
    <source>
        <dbReference type="PIRSR" id="PIRSR001549-1"/>
    </source>
</evidence>
<dbReference type="InterPro" id="IPR015807">
    <property type="entry name" value="His-tRNA-ligase"/>
</dbReference>
<comment type="caution">
    <text evidence="12">The sequence shown here is derived from an EMBL/GenBank/DDBJ whole genome shotgun (WGS) entry which is preliminary data.</text>
</comment>
<keyword evidence="3 9" id="KW-0436">Ligase</keyword>
<dbReference type="InterPro" id="IPR004154">
    <property type="entry name" value="Anticodon-bd"/>
</dbReference>
<accession>A0A7C1JRT0</accession>
<dbReference type="SUPFAM" id="SSF52954">
    <property type="entry name" value="Class II aaRS ABD-related"/>
    <property type="match status" value="1"/>
</dbReference>
<dbReference type="InterPro" id="IPR004516">
    <property type="entry name" value="HisRS/HisZ"/>
</dbReference>
<evidence type="ECO:0000256" key="8">
    <source>
        <dbReference type="ARBA" id="ARBA00047639"/>
    </source>
</evidence>
<dbReference type="InterPro" id="IPR036621">
    <property type="entry name" value="Anticodon-bd_dom_sf"/>
</dbReference>
<evidence type="ECO:0000256" key="9">
    <source>
        <dbReference type="HAMAP-Rule" id="MF_00127"/>
    </source>
</evidence>
<dbReference type="EMBL" id="DSMG01000051">
    <property type="protein sequence ID" value="HDX30747.1"/>
    <property type="molecule type" value="Genomic_DNA"/>
</dbReference>
<name>A0A7C1JRT0_9CHLR</name>
<feature type="domain" description="Aminoacyl-transfer RNA synthetases class-II family profile" evidence="11">
    <location>
        <begin position="30"/>
        <end position="363"/>
    </location>
</feature>
<comment type="subunit">
    <text evidence="9">Homodimer.</text>
</comment>
<dbReference type="Gene3D" id="3.40.50.800">
    <property type="entry name" value="Anticodon-binding domain"/>
    <property type="match status" value="1"/>
</dbReference>
<feature type="binding site" evidence="10">
    <location>
        <position position="126"/>
    </location>
    <ligand>
        <name>L-histidine</name>
        <dbReference type="ChEBI" id="CHEBI:57595"/>
    </ligand>
</feature>
<feature type="binding site" evidence="10">
    <location>
        <begin position="96"/>
        <end position="98"/>
    </location>
    <ligand>
        <name>L-histidine</name>
        <dbReference type="ChEBI" id="CHEBI:57595"/>
    </ligand>
</feature>
<evidence type="ECO:0000259" key="11">
    <source>
        <dbReference type="PROSITE" id="PS50862"/>
    </source>
</evidence>
<evidence type="ECO:0000256" key="2">
    <source>
        <dbReference type="ARBA" id="ARBA00022490"/>
    </source>
</evidence>
<evidence type="ECO:0000313" key="12">
    <source>
        <dbReference type="EMBL" id="HDX30747.1"/>
    </source>
</evidence>
<dbReference type="EC" id="6.1.1.21" evidence="9"/>
<keyword evidence="5 9" id="KW-0067">ATP-binding</keyword>
<comment type="similarity">
    <text evidence="1 9">Belongs to the class-II aminoacyl-tRNA synthetase family.</text>
</comment>
<evidence type="ECO:0000256" key="3">
    <source>
        <dbReference type="ARBA" id="ARBA00022598"/>
    </source>
</evidence>
<dbReference type="GO" id="GO:0005524">
    <property type="term" value="F:ATP binding"/>
    <property type="evidence" value="ECO:0007669"/>
    <property type="project" value="UniProtKB-UniRule"/>
</dbReference>
<protein>
    <recommendedName>
        <fullName evidence="9">Histidine--tRNA ligase</fullName>
        <ecNumber evidence="9">6.1.1.21</ecNumber>
    </recommendedName>
    <alternativeName>
        <fullName evidence="9">Histidyl-tRNA synthetase</fullName>
        <shortName evidence="9">HisRS</shortName>
    </alternativeName>
</protein>
<dbReference type="InterPro" id="IPR045864">
    <property type="entry name" value="aa-tRNA-synth_II/BPL/LPL"/>
</dbReference>
<dbReference type="GO" id="GO:0005737">
    <property type="term" value="C:cytoplasm"/>
    <property type="evidence" value="ECO:0007669"/>
    <property type="project" value="UniProtKB-SubCell"/>
</dbReference>
<comment type="catalytic activity">
    <reaction evidence="8 9">
        <text>tRNA(His) + L-histidine + ATP = L-histidyl-tRNA(His) + AMP + diphosphate + H(+)</text>
        <dbReference type="Rhea" id="RHEA:17313"/>
        <dbReference type="Rhea" id="RHEA-COMP:9665"/>
        <dbReference type="Rhea" id="RHEA-COMP:9689"/>
        <dbReference type="ChEBI" id="CHEBI:15378"/>
        <dbReference type="ChEBI" id="CHEBI:30616"/>
        <dbReference type="ChEBI" id="CHEBI:33019"/>
        <dbReference type="ChEBI" id="CHEBI:57595"/>
        <dbReference type="ChEBI" id="CHEBI:78442"/>
        <dbReference type="ChEBI" id="CHEBI:78527"/>
        <dbReference type="ChEBI" id="CHEBI:456215"/>
        <dbReference type="EC" id="6.1.1.21"/>
    </reaction>
</comment>
<dbReference type="AlphaFoldDB" id="A0A7C1JRT0"/>
<reference evidence="12" key="1">
    <citation type="journal article" date="2020" name="mSystems">
        <title>Genome- and Community-Level Interaction Insights into Carbon Utilization and Element Cycling Functions of Hydrothermarchaeota in Hydrothermal Sediment.</title>
        <authorList>
            <person name="Zhou Z."/>
            <person name="Liu Y."/>
            <person name="Xu W."/>
            <person name="Pan J."/>
            <person name="Luo Z.H."/>
            <person name="Li M."/>
        </authorList>
    </citation>
    <scope>NUCLEOTIDE SEQUENCE [LARGE SCALE GENOMIC DNA]</scope>
    <source>
        <strain evidence="12">SpSt-289</strain>
    </source>
</reference>
<dbReference type="InterPro" id="IPR041715">
    <property type="entry name" value="HisRS-like_core"/>
</dbReference>
<evidence type="ECO:0000256" key="7">
    <source>
        <dbReference type="ARBA" id="ARBA00023146"/>
    </source>
</evidence>
<proteinExistence type="inferred from homology"/>
<keyword evidence="4 9" id="KW-0547">Nucleotide-binding</keyword>
<dbReference type="HAMAP" id="MF_00127">
    <property type="entry name" value="His_tRNA_synth"/>
    <property type="match status" value="1"/>
</dbReference>